<dbReference type="CDD" id="cd04301">
    <property type="entry name" value="NAT_SF"/>
    <property type="match status" value="1"/>
</dbReference>
<dbReference type="EMBL" id="VFBM01000006">
    <property type="protein sequence ID" value="TNX91737.1"/>
    <property type="molecule type" value="Genomic_DNA"/>
</dbReference>
<dbReference type="SUPFAM" id="SSF55729">
    <property type="entry name" value="Acyl-CoA N-acyltransferases (Nat)"/>
    <property type="match status" value="1"/>
</dbReference>
<dbReference type="EMBL" id="DPXL01000050">
    <property type="protein sequence ID" value="HCM30818.1"/>
    <property type="molecule type" value="Genomic_DNA"/>
</dbReference>
<evidence type="ECO:0000313" key="3">
    <source>
        <dbReference type="EMBL" id="TNX91737.1"/>
    </source>
</evidence>
<dbReference type="STRING" id="40216.GCA_001917365_01812"/>
<dbReference type="Proteomes" id="UP000314285">
    <property type="component" value="Unassembled WGS sequence"/>
</dbReference>
<name>A0A2T1J0L4_ACIRA</name>
<dbReference type="AlphaFoldDB" id="A0A2T1J0L4"/>
<dbReference type="PANTHER" id="PTHR13355:SF11">
    <property type="entry name" value="GLUCOSAMINE 6-PHOSPHATE N-ACETYLTRANSFERASE"/>
    <property type="match status" value="1"/>
</dbReference>
<sequence length="145" mass="16578">MSLFQIRHGSWNELQSAAKFIRTEVFIQEQKIAAEDEWDQDDKHAVHFILYDQTRAIATARLLPNHWIGRVAVLKTDRGRGLGKALMQAIIKYAQEQQLDQLCLSSQVHATSFYQELGFACFGEVYEDCGIPHINMHLTLSSTMP</sequence>
<evidence type="ECO:0000313" key="5">
    <source>
        <dbReference type="Proteomes" id="UP000314285"/>
    </source>
</evidence>
<reference evidence="3 5" key="2">
    <citation type="submission" date="2019-06" db="EMBL/GenBank/DDBJ databases">
        <title>Genome of Acinetobacter radioresistens APH1, a phenol degrading strain.</title>
        <authorList>
            <person name="Liu Y."/>
        </authorList>
    </citation>
    <scope>NUCLEOTIDE SEQUENCE [LARGE SCALE GENOMIC DNA]</scope>
    <source>
        <strain evidence="3 5">APH1</strain>
    </source>
</reference>
<dbReference type="Gene3D" id="3.40.630.30">
    <property type="match status" value="1"/>
</dbReference>
<dbReference type="InterPro" id="IPR000182">
    <property type="entry name" value="GNAT_dom"/>
</dbReference>
<dbReference type="InterPro" id="IPR039143">
    <property type="entry name" value="GNPNAT1-like"/>
</dbReference>
<dbReference type="Pfam" id="PF13673">
    <property type="entry name" value="Acetyltransf_10"/>
    <property type="match status" value="1"/>
</dbReference>
<evidence type="ECO:0000313" key="4">
    <source>
        <dbReference type="Proteomes" id="UP000262257"/>
    </source>
</evidence>
<accession>A0A2T1J0L4</accession>
<protein>
    <submittedName>
        <fullName evidence="2 3">N-acetyltransferase</fullName>
    </submittedName>
</protein>
<dbReference type="Proteomes" id="UP000262257">
    <property type="component" value="Unassembled WGS sequence"/>
</dbReference>
<reference evidence="2 4" key="1">
    <citation type="journal article" date="2018" name="Nat. Biotechnol.">
        <title>A standardized bacterial taxonomy based on genome phylogeny substantially revises the tree of life.</title>
        <authorList>
            <person name="Parks D.H."/>
            <person name="Chuvochina M."/>
            <person name="Waite D.W."/>
            <person name="Rinke C."/>
            <person name="Skarshewski A."/>
            <person name="Chaumeil P.A."/>
            <person name="Hugenholtz P."/>
        </authorList>
    </citation>
    <scope>NUCLEOTIDE SEQUENCE [LARGE SCALE GENOMIC DNA]</scope>
    <source>
        <strain evidence="2">UBA10045</strain>
    </source>
</reference>
<dbReference type="PANTHER" id="PTHR13355">
    <property type="entry name" value="GLUCOSAMINE 6-PHOSPHATE N-ACETYLTRANSFERASE"/>
    <property type="match status" value="1"/>
</dbReference>
<evidence type="ECO:0000313" key="2">
    <source>
        <dbReference type="EMBL" id="HCM30818.1"/>
    </source>
</evidence>
<feature type="domain" description="N-acetyltransferase" evidence="1">
    <location>
        <begin position="4"/>
        <end position="141"/>
    </location>
</feature>
<organism evidence="2 4">
    <name type="scientific">Acinetobacter radioresistens</name>
    <dbReference type="NCBI Taxonomy" id="40216"/>
    <lineage>
        <taxon>Bacteria</taxon>
        <taxon>Pseudomonadati</taxon>
        <taxon>Pseudomonadota</taxon>
        <taxon>Gammaproteobacteria</taxon>
        <taxon>Moraxellales</taxon>
        <taxon>Moraxellaceae</taxon>
        <taxon>Acinetobacter</taxon>
    </lineage>
</organism>
<proteinExistence type="predicted"/>
<dbReference type="PROSITE" id="PS51186">
    <property type="entry name" value="GNAT"/>
    <property type="match status" value="1"/>
</dbReference>
<evidence type="ECO:0000259" key="1">
    <source>
        <dbReference type="PROSITE" id="PS51186"/>
    </source>
</evidence>
<dbReference type="GO" id="GO:0004343">
    <property type="term" value="F:glucosamine 6-phosphate N-acetyltransferase activity"/>
    <property type="evidence" value="ECO:0007669"/>
    <property type="project" value="TreeGrafter"/>
</dbReference>
<keyword evidence="2" id="KW-0808">Transferase</keyword>
<comment type="caution">
    <text evidence="2">The sequence shown here is derived from an EMBL/GenBank/DDBJ whole genome shotgun (WGS) entry which is preliminary data.</text>
</comment>
<dbReference type="InterPro" id="IPR016181">
    <property type="entry name" value="Acyl_CoA_acyltransferase"/>
</dbReference>
<gene>
    <name evidence="2" type="ORF">DIC32_03575</name>
    <name evidence="3" type="ORF">FHY67_09285</name>
</gene>